<reference evidence="1" key="1">
    <citation type="journal article" date="2020" name="Stud. Mycol.">
        <title>101 Dothideomycetes genomes: a test case for predicting lifestyles and emergence of pathogens.</title>
        <authorList>
            <person name="Haridas S."/>
            <person name="Albert R."/>
            <person name="Binder M."/>
            <person name="Bloem J."/>
            <person name="Labutti K."/>
            <person name="Salamov A."/>
            <person name="Andreopoulos B."/>
            <person name="Baker S."/>
            <person name="Barry K."/>
            <person name="Bills G."/>
            <person name="Bluhm B."/>
            <person name="Cannon C."/>
            <person name="Castanera R."/>
            <person name="Culley D."/>
            <person name="Daum C."/>
            <person name="Ezra D."/>
            <person name="Gonzalez J."/>
            <person name="Henrissat B."/>
            <person name="Kuo A."/>
            <person name="Liang C."/>
            <person name="Lipzen A."/>
            <person name="Lutzoni F."/>
            <person name="Magnuson J."/>
            <person name="Mondo S."/>
            <person name="Nolan M."/>
            <person name="Ohm R."/>
            <person name="Pangilinan J."/>
            <person name="Park H.-J."/>
            <person name="Ramirez L."/>
            <person name="Alfaro M."/>
            <person name="Sun H."/>
            <person name="Tritt A."/>
            <person name="Yoshinaga Y."/>
            <person name="Zwiers L.-H."/>
            <person name="Turgeon B."/>
            <person name="Goodwin S."/>
            <person name="Spatafora J."/>
            <person name="Crous P."/>
            <person name="Grigoriev I."/>
        </authorList>
    </citation>
    <scope>NUCLEOTIDE SEQUENCE</scope>
    <source>
        <strain evidence="1">CBS 525.71</strain>
    </source>
</reference>
<sequence>MARVIQDSDDELDDDLEVDVHQPEKKDASPKQSNSDASSTEALQRQIEAAHRAHLQSLFSMNDDQTPDTLEVNHQKRGSNGIFNENFAPKKTPVTYGRNSNGIFCSSPADQQHNQSLLGQVNSVAGATNGTDWMLEGTMRGAYAQHNPNAMFPEPSSTVPNATLTQQRVMEGVLAPALLGSDVDNDRTPIQPDASIPWSEYLKSPTNSGEQPRSSAQEPHALQNVSAAISDPSPNEYPAPSGSQRSQQESLMLVGSPSTQNMSLDMLDAQDIIVFLSDEAQSEARQPHATSSSTVNGSAPGKAPSSSRQSHKKRPSPSPGPTSDDDLADLGLPKEQYKPRPGRSRSLKAGRQESIDYSVKHEKATKASRRRKSTPATTSLAKPLSTPDRIQQICEMGFTPSTSARALKQNNGDVTQTVDWLITNRVADDELSHASQMSKTGNDQLTANIDIHEHNGELQGHHIGARQTVATNIGGTSDAMNHNTASAETDIVALMVELRSPAKVQVLIPAKSPMNTVKTSIAPATSHKKAKRRKTTLDQPEPTAADTTVKGAKVEKKRGRGRPKKAAKASASMEILQDDEDEGSKEQARGSPLLSIDGNAQPPSVQQQVVEDTATSISTKSGQSSKSPQPGGATTVATTRSMSEPPELPDRPEIEPITPERVKKPAPPEQPPNNKGKVPYRVGLSKRARIAPLLRTMKK</sequence>
<organism evidence="1 2">
    <name type="scientific">Macroventuria anomochaeta</name>
    <dbReference type="NCBI Taxonomy" id="301207"/>
    <lineage>
        <taxon>Eukaryota</taxon>
        <taxon>Fungi</taxon>
        <taxon>Dikarya</taxon>
        <taxon>Ascomycota</taxon>
        <taxon>Pezizomycotina</taxon>
        <taxon>Dothideomycetes</taxon>
        <taxon>Pleosporomycetidae</taxon>
        <taxon>Pleosporales</taxon>
        <taxon>Pleosporineae</taxon>
        <taxon>Didymellaceae</taxon>
        <taxon>Macroventuria</taxon>
    </lineage>
</organism>
<keyword evidence="2" id="KW-1185">Reference proteome</keyword>
<dbReference type="Proteomes" id="UP000799754">
    <property type="component" value="Unassembled WGS sequence"/>
</dbReference>
<evidence type="ECO:0000313" key="2">
    <source>
        <dbReference type="Proteomes" id="UP000799754"/>
    </source>
</evidence>
<proteinExistence type="predicted"/>
<gene>
    <name evidence="1" type="ORF">BU25DRAFT_487485</name>
</gene>
<evidence type="ECO:0000313" key="1">
    <source>
        <dbReference type="EMBL" id="KAF2631894.1"/>
    </source>
</evidence>
<comment type="caution">
    <text evidence="1">The sequence shown here is derived from an EMBL/GenBank/DDBJ whole genome shotgun (WGS) entry which is preliminary data.</text>
</comment>
<protein>
    <submittedName>
        <fullName evidence="1">Uncharacterized protein</fullName>
    </submittedName>
</protein>
<name>A0ACB6SCX4_9PLEO</name>
<accession>A0ACB6SCX4</accession>
<dbReference type="EMBL" id="MU006703">
    <property type="protein sequence ID" value="KAF2631894.1"/>
    <property type="molecule type" value="Genomic_DNA"/>
</dbReference>